<dbReference type="EMBL" id="JBJKBG010000001">
    <property type="protein sequence ID" value="KAL3752875.1"/>
    <property type="molecule type" value="Genomic_DNA"/>
</dbReference>
<feature type="region of interest" description="Disordered" evidence="1">
    <location>
        <begin position="71"/>
        <end position="134"/>
    </location>
</feature>
<dbReference type="AlphaFoldDB" id="A0ABD3LM53"/>
<keyword evidence="2" id="KW-0812">Transmembrane</keyword>
<evidence type="ECO:0000313" key="4">
    <source>
        <dbReference type="Proteomes" id="UP001634007"/>
    </source>
</evidence>
<dbReference type="Gene3D" id="3.40.50.720">
    <property type="entry name" value="NAD(P)-binding Rossmann-like Domain"/>
    <property type="match status" value="1"/>
</dbReference>
<dbReference type="Proteomes" id="UP001634007">
    <property type="component" value="Unassembled WGS sequence"/>
</dbReference>
<feature type="transmembrane region" description="Helical" evidence="2">
    <location>
        <begin position="12"/>
        <end position="30"/>
    </location>
</feature>
<dbReference type="PROSITE" id="PS51257">
    <property type="entry name" value="PROKAR_LIPOPROTEIN"/>
    <property type="match status" value="1"/>
</dbReference>
<name>A0ABD3LM53_EUCGL</name>
<evidence type="ECO:0000256" key="1">
    <source>
        <dbReference type="SAM" id="MobiDB-lite"/>
    </source>
</evidence>
<feature type="compositionally biased region" description="Basic and acidic residues" evidence="1">
    <location>
        <begin position="81"/>
        <end position="106"/>
    </location>
</feature>
<keyword evidence="4" id="KW-1185">Reference proteome</keyword>
<evidence type="ECO:0000256" key="2">
    <source>
        <dbReference type="SAM" id="Phobius"/>
    </source>
</evidence>
<keyword evidence="2" id="KW-1133">Transmembrane helix</keyword>
<proteinExistence type="predicted"/>
<keyword evidence="2" id="KW-0472">Membrane</keyword>
<protein>
    <submittedName>
        <fullName evidence="3">Uncharacterized protein</fullName>
    </submittedName>
</protein>
<accession>A0ABD3LM53</accession>
<organism evidence="3 4">
    <name type="scientific">Eucalyptus globulus</name>
    <name type="common">Tasmanian blue gum</name>
    <dbReference type="NCBI Taxonomy" id="34317"/>
    <lineage>
        <taxon>Eukaryota</taxon>
        <taxon>Viridiplantae</taxon>
        <taxon>Streptophyta</taxon>
        <taxon>Embryophyta</taxon>
        <taxon>Tracheophyta</taxon>
        <taxon>Spermatophyta</taxon>
        <taxon>Magnoliopsida</taxon>
        <taxon>eudicotyledons</taxon>
        <taxon>Gunneridae</taxon>
        <taxon>Pentapetalae</taxon>
        <taxon>rosids</taxon>
        <taxon>malvids</taxon>
        <taxon>Myrtales</taxon>
        <taxon>Myrtaceae</taxon>
        <taxon>Myrtoideae</taxon>
        <taxon>Eucalypteae</taxon>
        <taxon>Eucalyptus</taxon>
    </lineage>
</organism>
<sequence length="177" mass="20059">MRPALFLCNSRSLSFYFLLSPFVLLTSCFLKKVHQNLNKLRPYSFFSNARSQYSFWEVVGHGREEIAESFEREEEGAAELRLWREPGGEKTRDRRSEGSSAKEKGEISPSEQSESHLLETKKKKDEEGETEKMRVSGAVGTVKVVCVTGASGYIALWLIKLLLQVRLHCKGLGPQSE</sequence>
<comment type="caution">
    <text evidence="3">The sequence shown here is derived from an EMBL/GenBank/DDBJ whole genome shotgun (WGS) entry which is preliminary data.</text>
</comment>
<gene>
    <name evidence="3" type="ORF">ACJRO7_000297</name>
</gene>
<reference evidence="3 4" key="1">
    <citation type="submission" date="2024-11" db="EMBL/GenBank/DDBJ databases">
        <title>Chromosome-level genome assembly of Eucalyptus globulus Labill. provides insights into its genome evolution.</title>
        <authorList>
            <person name="Li X."/>
        </authorList>
    </citation>
    <scope>NUCLEOTIDE SEQUENCE [LARGE SCALE GENOMIC DNA]</scope>
    <source>
        <strain evidence="3">CL2024</strain>
        <tissue evidence="3">Fresh tender leaves</tissue>
    </source>
</reference>
<evidence type="ECO:0000313" key="3">
    <source>
        <dbReference type="EMBL" id="KAL3752875.1"/>
    </source>
</evidence>
<feature type="compositionally biased region" description="Basic and acidic residues" evidence="1">
    <location>
        <begin position="113"/>
        <end position="134"/>
    </location>
</feature>